<evidence type="ECO:0000313" key="4">
    <source>
        <dbReference type="Proteomes" id="UP000664859"/>
    </source>
</evidence>
<protein>
    <submittedName>
        <fullName evidence="3">Uncharacterized protein</fullName>
    </submittedName>
</protein>
<dbReference type="Pfam" id="PF02493">
    <property type="entry name" value="MORN"/>
    <property type="match status" value="5"/>
</dbReference>
<evidence type="ECO:0000313" key="3">
    <source>
        <dbReference type="EMBL" id="KAG5180116.1"/>
    </source>
</evidence>
<dbReference type="SMART" id="SM00698">
    <property type="entry name" value="MORN"/>
    <property type="match status" value="5"/>
</dbReference>
<evidence type="ECO:0000256" key="2">
    <source>
        <dbReference type="SAM" id="MobiDB-lite"/>
    </source>
</evidence>
<dbReference type="Proteomes" id="UP000664859">
    <property type="component" value="Unassembled WGS sequence"/>
</dbReference>
<gene>
    <name evidence="3" type="ORF">JKP88DRAFT_166949</name>
</gene>
<accession>A0A836CDM4</accession>
<dbReference type="EMBL" id="JAFCMP010000412">
    <property type="protein sequence ID" value="KAG5180116.1"/>
    <property type="molecule type" value="Genomic_DNA"/>
</dbReference>
<feature type="compositionally biased region" description="Gly residues" evidence="2">
    <location>
        <begin position="385"/>
        <end position="394"/>
    </location>
</feature>
<feature type="compositionally biased region" description="Low complexity" evidence="2">
    <location>
        <begin position="349"/>
        <end position="363"/>
    </location>
</feature>
<name>A0A836CDM4_9STRA</name>
<reference evidence="3" key="1">
    <citation type="submission" date="2021-02" db="EMBL/GenBank/DDBJ databases">
        <title>First Annotated Genome of the Yellow-green Alga Tribonema minus.</title>
        <authorList>
            <person name="Mahan K.M."/>
        </authorList>
    </citation>
    <scope>NUCLEOTIDE SEQUENCE</scope>
    <source>
        <strain evidence="3">UTEX B ZZ1240</strain>
    </source>
</reference>
<dbReference type="OrthoDB" id="270720at2759"/>
<dbReference type="InterPro" id="IPR003409">
    <property type="entry name" value="MORN"/>
</dbReference>
<keyword evidence="1" id="KW-0677">Repeat</keyword>
<dbReference type="SUPFAM" id="SSF82185">
    <property type="entry name" value="Histone H3 K4-specific methyltransferase SET7/9 N-terminal domain"/>
    <property type="match status" value="1"/>
</dbReference>
<dbReference type="Gene3D" id="2.20.110.10">
    <property type="entry name" value="Histone H3 K4-specific methyltransferase SET7/9 N-terminal domain"/>
    <property type="match status" value="1"/>
</dbReference>
<proteinExistence type="predicted"/>
<keyword evidence="4" id="KW-1185">Reference proteome</keyword>
<comment type="caution">
    <text evidence="3">The sequence shown here is derived from an EMBL/GenBank/DDBJ whole genome shotgun (WGS) entry which is preliminary data.</text>
</comment>
<organism evidence="3 4">
    <name type="scientific">Tribonema minus</name>
    <dbReference type="NCBI Taxonomy" id="303371"/>
    <lineage>
        <taxon>Eukaryota</taxon>
        <taxon>Sar</taxon>
        <taxon>Stramenopiles</taxon>
        <taxon>Ochrophyta</taxon>
        <taxon>PX clade</taxon>
        <taxon>Xanthophyceae</taxon>
        <taxon>Tribonematales</taxon>
        <taxon>Tribonemataceae</taxon>
        <taxon>Tribonema</taxon>
    </lineage>
</organism>
<evidence type="ECO:0000256" key="1">
    <source>
        <dbReference type="ARBA" id="ARBA00022737"/>
    </source>
</evidence>
<feature type="region of interest" description="Disordered" evidence="2">
    <location>
        <begin position="349"/>
        <end position="394"/>
    </location>
</feature>
<dbReference type="PANTHER" id="PTHR23084:SF262">
    <property type="entry name" value="FYVE-TYPE DOMAIN-CONTAINING PROTEIN"/>
    <property type="match status" value="1"/>
</dbReference>
<dbReference type="PANTHER" id="PTHR23084">
    <property type="entry name" value="PHOSPHATIDYLINOSITOL-4-PHOSPHATE 5-KINASE RELATED"/>
    <property type="match status" value="1"/>
</dbReference>
<sequence>MATAAGQASLLAAVEAKRSKIEVPPPTLKKLEREAERKKEFWNQNVIIKCVDANGIAVPNCSWRLQRRKLTPDFIKLLCQRCPLAINIDYLRDAATAEVVWLEDMQAVCKPAPWAYTVIPKEERRVADDRADAHYVGDTHLMLLQAPLRTENEEFDEDVEISGARDLIAQMTQQMEALDKKLGRVAAVQHGHTEAQQEAAREAMYATIVMEKEILAASLKASRAYFCEEAADVLASITEARRATPFALRRSAIDAARATCTYLITVGGAAGPALEDALVAKRNWPGIKLAVAHAENPAWAGRGTVPDGSKAYLPCYTRHGANMRGAALCRLAHGFGQHRAVRPLRRVATAAGGARAGNTKTAAPPSQRSGGGAPSPRSAARAGDGSSGGGGGGSGEEFLEHVPFCGARFAFYSGQFHEGTRTGAGVLYGEGGALWGAFEGGHARGACGEHRSDGTRLAGDWSAAARLPVEPSNPYAIGVLDGAARIVFPDGAVYEGEVSAGRVSGEGTYCGPGGEITTGTFVDGVLEGWGEHQDTLGTVWEGSWRNGALHGQGRVASAKWGSYAGDWEGGVRCGKGTAVLRDGSMHTGFYLDGERCGPGVLRRGNVKTVYDAHTGGQRPMANRVYEGTFRGGGLEGGGAVTVHRTRRMHCVAAREGDRWGRGAVRTARREAAARRAAAARREFLARLEALVRATAEAEKRRVARKQVRRAEADIVADYHEPLTLEHVRSVSAKSTSASSC</sequence>
<dbReference type="AlphaFoldDB" id="A0A836CDM4"/>